<accession>A0ABM8HM40</accession>
<proteinExistence type="predicted"/>
<dbReference type="InterPro" id="IPR029063">
    <property type="entry name" value="SAM-dependent_MTases_sf"/>
</dbReference>
<dbReference type="Pfam" id="PF08241">
    <property type="entry name" value="Methyltransf_11"/>
    <property type="match status" value="1"/>
</dbReference>
<feature type="domain" description="Methyltransferase type 11" evidence="1">
    <location>
        <begin position="59"/>
        <end position="152"/>
    </location>
</feature>
<gene>
    <name evidence="2" type="ORF">MAUB_05230</name>
</gene>
<dbReference type="CDD" id="cd02440">
    <property type="entry name" value="AdoMet_MTases"/>
    <property type="match status" value="1"/>
</dbReference>
<dbReference type="Proteomes" id="UP000465609">
    <property type="component" value="Chromosome"/>
</dbReference>
<protein>
    <recommendedName>
        <fullName evidence="1">Methyltransferase type 11 domain-containing protein</fullName>
    </recommendedName>
</protein>
<organism evidence="2 3">
    <name type="scientific">Mycolicibacterium aubagnense</name>
    <dbReference type="NCBI Taxonomy" id="319707"/>
    <lineage>
        <taxon>Bacteria</taxon>
        <taxon>Bacillati</taxon>
        <taxon>Actinomycetota</taxon>
        <taxon>Actinomycetes</taxon>
        <taxon>Mycobacteriales</taxon>
        <taxon>Mycobacteriaceae</taxon>
        <taxon>Mycolicibacterium</taxon>
    </lineage>
</organism>
<reference evidence="2 3" key="1">
    <citation type="journal article" date="2019" name="Emerg. Microbes Infect.">
        <title>Comprehensive subspecies identification of 175 nontuberculous mycobacteria species based on 7547 genomic profiles.</title>
        <authorList>
            <person name="Matsumoto Y."/>
            <person name="Kinjo T."/>
            <person name="Motooka D."/>
            <person name="Nabeya D."/>
            <person name="Jung N."/>
            <person name="Uechi K."/>
            <person name="Horii T."/>
            <person name="Iida T."/>
            <person name="Fujita J."/>
            <person name="Nakamura S."/>
        </authorList>
    </citation>
    <scope>NUCLEOTIDE SEQUENCE [LARGE SCALE GENOMIC DNA]</scope>
    <source>
        <strain evidence="2 3">JCM 15296</strain>
    </source>
</reference>
<evidence type="ECO:0000313" key="2">
    <source>
        <dbReference type="EMBL" id="BBX82650.1"/>
    </source>
</evidence>
<evidence type="ECO:0000259" key="1">
    <source>
        <dbReference type="Pfam" id="PF08241"/>
    </source>
</evidence>
<evidence type="ECO:0000313" key="3">
    <source>
        <dbReference type="Proteomes" id="UP000465609"/>
    </source>
</evidence>
<name>A0ABM8HM40_9MYCO</name>
<dbReference type="EMBL" id="AP022577">
    <property type="protein sequence ID" value="BBX82650.1"/>
    <property type="molecule type" value="Genomic_DNA"/>
</dbReference>
<sequence length="210" mass="22519">MGIDLSVQTLGGAEMDELTVAAYDSRPESFAETWHTQSAPTELHDLVRRFFHPGRPTADIGCGAGRDTAWLTGNGYPAIGYDPSIGLLTEAGRRHPGIDFRCDSLPDLNSIADASLANVLCETVIMHLQPRDIASSVGRLVNILCPGGILYLSWRVADSCRRDDHGRLYSAVDEQQVLGALGSAVVRFSDQQISGSSGASIHTVIAERVA</sequence>
<dbReference type="Gene3D" id="3.40.50.150">
    <property type="entry name" value="Vaccinia Virus protein VP39"/>
    <property type="match status" value="1"/>
</dbReference>
<dbReference type="RefSeq" id="WP_197907906.1">
    <property type="nucleotide sequence ID" value="NZ_AP022577.1"/>
</dbReference>
<keyword evidence="3" id="KW-1185">Reference proteome</keyword>
<dbReference type="InterPro" id="IPR013216">
    <property type="entry name" value="Methyltransf_11"/>
</dbReference>
<dbReference type="SUPFAM" id="SSF53335">
    <property type="entry name" value="S-adenosyl-L-methionine-dependent methyltransferases"/>
    <property type="match status" value="1"/>
</dbReference>